<dbReference type="InterPro" id="IPR014732">
    <property type="entry name" value="OMPdecase"/>
</dbReference>
<proteinExistence type="predicted"/>
<dbReference type="Pfam" id="PF00215">
    <property type="entry name" value="OMPdecase"/>
    <property type="match status" value="1"/>
</dbReference>
<evidence type="ECO:0000313" key="9">
    <source>
        <dbReference type="EMBL" id="CAB4913005.1"/>
    </source>
</evidence>
<accession>A0A6J7H8Z2</accession>
<dbReference type="SMART" id="SM00934">
    <property type="entry name" value="OMPdecase"/>
    <property type="match status" value="1"/>
</dbReference>
<dbReference type="InterPro" id="IPR011060">
    <property type="entry name" value="RibuloseP-bd_barrel"/>
</dbReference>
<evidence type="ECO:0000256" key="3">
    <source>
        <dbReference type="ARBA" id="ARBA00021923"/>
    </source>
</evidence>
<dbReference type="EC" id="4.1.1.23" evidence="2"/>
<evidence type="ECO:0000259" key="8">
    <source>
        <dbReference type="SMART" id="SM00934"/>
    </source>
</evidence>
<dbReference type="NCBIfam" id="TIGR01740">
    <property type="entry name" value="pyrF"/>
    <property type="match status" value="1"/>
</dbReference>
<dbReference type="AlphaFoldDB" id="A0A6J7H8Z2"/>
<keyword evidence="4" id="KW-0210">Decarboxylase</keyword>
<dbReference type="GO" id="GO:0005829">
    <property type="term" value="C:cytosol"/>
    <property type="evidence" value="ECO:0007669"/>
    <property type="project" value="TreeGrafter"/>
</dbReference>
<dbReference type="EMBL" id="CAFBMS010000014">
    <property type="protein sequence ID" value="CAB4913005.1"/>
    <property type="molecule type" value="Genomic_DNA"/>
</dbReference>
<dbReference type="CDD" id="cd04725">
    <property type="entry name" value="OMP_decarboxylase_like"/>
    <property type="match status" value="1"/>
</dbReference>
<keyword evidence="6" id="KW-0456">Lyase</keyword>
<dbReference type="GO" id="GO:0044205">
    <property type="term" value="P:'de novo' UMP biosynthetic process"/>
    <property type="evidence" value="ECO:0007669"/>
    <property type="project" value="UniProtKB-UniPathway"/>
</dbReference>
<dbReference type="PANTHER" id="PTHR32119">
    <property type="entry name" value="OROTIDINE 5'-PHOSPHATE DECARBOXYLASE"/>
    <property type="match status" value="1"/>
</dbReference>
<evidence type="ECO:0000256" key="6">
    <source>
        <dbReference type="ARBA" id="ARBA00023239"/>
    </source>
</evidence>
<evidence type="ECO:0000256" key="2">
    <source>
        <dbReference type="ARBA" id="ARBA00012321"/>
    </source>
</evidence>
<dbReference type="SUPFAM" id="SSF51366">
    <property type="entry name" value="Ribulose-phoshate binding barrel"/>
    <property type="match status" value="1"/>
</dbReference>
<dbReference type="InterPro" id="IPR001754">
    <property type="entry name" value="OMPdeCOase_dom"/>
</dbReference>
<evidence type="ECO:0000256" key="4">
    <source>
        <dbReference type="ARBA" id="ARBA00022793"/>
    </source>
</evidence>
<dbReference type="Gene3D" id="3.20.20.70">
    <property type="entry name" value="Aldolase class I"/>
    <property type="match status" value="1"/>
</dbReference>
<feature type="domain" description="Orotidine 5'-phosphate decarboxylase" evidence="8">
    <location>
        <begin position="6"/>
        <end position="222"/>
    </location>
</feature>
<comment type="pathway">
    <text evidence="1">Pyrimidine metabolism; UMP biosynthesis via de novo pathway; UMP from orotate: step 2/2.</text>
</comment>
<gene>
    <name evidence="9" type="ORF">UFOPK3614_00410</name>
</gene>
<keyword evidence="5" id="KW-0665">Pyrimidine biosynthesis</keyword>
<reference evidence="9" key="1">
    <citation type="submission" date="2020-05" db="EMBL/GenBank/DDBJ databases">
        <authorList>
            <person name="Chiriac C."/>
            <person name="Salcher M."/>
            <person name="Ghai R."/>
            <person name="Kavagutti S V."/>
        </authorList>
    </citation>
    <scope>NUCLEOTIDE SEQUENCE</scope>
</reference>
<evidence type="ECO:0000256" key="7">
    <source>
        <dbReference type="ARBA" id="ARBA00033428"/>
    </source>
</evidence>
<dbReference type="InterPro" id="IPR013785">
    <property type="entry name" value="Aldolase_TIM"/>
</dbReference>
<name>A0A6J7H8Z2_9ZZZZ</name>
<evidence type="ECO:0000256" key="1">
    <source>
        <dbReference type="ARBA" id="ARBA00004861"/>
    </source>
</evidence>
<protein>
    <recommendedName>
        <fullName evidence="3">Orotidine 5'-phosphate decarboxylase</fullName>
        <ecNumber evidence="2">4.1.1.23</ecNumber>
    </recommendedName>
    <alternativeName>
        <fullName evidence="7">OMP decarboxylase</fullName>
    </alternativeName>
</protein>
<dbReference type="GO" id="GO:0004590">
    <property type="term" value="F:orotidine-5'-phosphate decarboxylase activity"/>
    <property type="evidence" value="ECO:0007669"/>
    <property type="project" value="UniProtKB-EC"/>
</dbReference>
<dbReference type="PROSITE" id="PS00156">
    <property type="entry name" value="OMPDECASE"/>
    <property type="match status" value="1"/>
</dbReference>
<dbReference type="InterPro" id="IPR018089">
    <property type="entry name" value="OMPdecase_AS"/>
</dbReference>
<dbReference type="GO" id="GO:0006207">
    <property type="term" value="P:'de novo' pyrimidine nucleobase biosynthetic process"/>
    <property type="evidence" value="ECO:0007669"/>
    <property type="project" value="InterPro"/>
</dbReference>
<dbReference type="UniPathway" id="UPA00070">
    <property type="reaction ID" value="UER00120"/>
</dbReference>
<evidence type="ECO:0000256" key="5">
    <source>
        <dbReference type="ARBA" id="ARBA00022975"/>
    </source>
</evidence>
<dbReference type="NCBIfam" id="NF001273">
    <property type="entry name" value="PRK00230.1"/>
    <property type="match status" value="1"/>
</dbReference>
<organism evidence="9">
    <name type="scientific">freshwater metagenome</name>
    <dbReference type="NCBI Taxonomy" id="449393"/>
    <lineage>
        <taxon>unclassified sequences</taxon>
        <taxon>metagenomes</taxon>
        <taxon>ecological metagenomes</taxon>
    </lineage>
</organism>
<dbReference type="PANTHER" id="PTHR32119:SF2">
    <property type="entry name" value="OROTIDINE 5'-PHOSPHATE DECARBOXYLASE"/>
    <property type="match status" value="1"/>
</dbReference>
<sequence length="236" mass="24687">MSAKAPIILAVDTSDLELAKSWIAHTSEYVSVFKLGLEFFLNFGKEGVRAITENSDAKIFLDLKLHDIPNTVEHAAKSAALLDPLFLTVHASGGSAMVKAAVAGAPNTHITAVTILTSLSEADVASIGFAKSTIQSATDLAQLAVASGASAIVCSPLETMKIRSVIGKESLIITPGVRPLSMMGTDDQSRTMTPSQAIAAGANYVVIGRPITSAWEPTGVEIGKRAREISVEILNS</sequence>